<dbReference type="GeneID" id="88622982"/>
<keyword evidence="2" id="KW-1185">Reference proteome</keyword>
<name>A0ABU4QEU3_9GAMM</name>
<comment type="caution">
    <text evidence="1">The sequence shown here is derived from an EMBL/GenBank/DDBJ whole genome shotgun (WGS) entry which is preliminary data.</text>
</comment>
<accession>A0ABU4QEU3</accession>
<proteinExistence type="predicted"/>
<dbReference type="Proteomes" id="UP001272773">
    <property type="component" value="Unassembled WGS sequence"/>
</dbReference>
<reference evidence="1 2" key="1">
    <citation type="submission" date="2023-11" db="EMBL/GenBank/DDBJ databases">
        <title>MicrobeMod: A computational toolkit for identifying prokaryotic methylation and restriction-modification with nanopore sequencing.</title>
        <authorList>
            <person name="Crits-Christoph A."/>
            <person name="Kang S.C."/>
            <person name="Lee H."/>
            <person name="Ostrov N."/>
        </authorList>
    </citation>
    <scope>NUCLEOTIDE SEQUENCE [LARGE SCALE GENOMIC DNA]</scope>
    <source>
        <strain evidence="1 2">ATCC BAA-2732</strain>
    </source>
</reference>
<organism evidence="1 2">
    <name type="scientific">Shewanella indica</name>
    <dbReference type="NCBI Taxonomy" id="768528"/>
    <lineage>
        <taxon>Bacteria</taxon>
        <taxon>Pseudomonadati</taxon>
        <taxon>Pseudomonadota</taxon>
        <taxon>Gammaproteobacteria</taxon>
        <taxon>Alteromonadales</taxon>
        <taxon>Shewanellaceae</taxon>
        <taxon>Shewanella</taxon>
    </lineage>
</organism>
<dbReference type="InterPro" id="IPR002514">
    <property type="entry name" value="Transposase_8"/>
</dbReference>
<evidence type="ECO:0000313" key="2">
    <source>
        <dbReference type="Proteomes" id="UP001272773"/>
    </source>
</evidence>
<dbReference type="Pfam" id="PF01527">
    <property type="entry name" value="HTH_Tnp_1"/>
    <property type="match status" value="1"/>
</dbReference>
<evidence type="ECO:0000313" key="1">
    <source>
        <dbReference type="EMBL" id="MDX6015851.1"/>
    </source>
</evidence>
<sequence length="71" mass="7963">MSGKHYPEEFQVGAVKQLVDRSHSIADVAHCLDIPPSNLIKLKRLLIPFRIKVQSLSPSLWCTSLSLALYC</sequence>
<dbReference type="EMBL" id="JAWXXR010000001">
    <property type="protein sequence ID" value="MDX6015851.1"/>
    <property type="molecule type" value="Genomic_DNA"/>
</dbReference>
<dbReference type="RefSeq" id="WP_222116214.1">
    <property type="nucleotide sequence ID" value="NZ_JAIVLE010000038.1"/>
</dbReference>
<gene>
    <name evidence="1" type="ORF">SIL79_05700</name>
</gene>
<protein>
    <submittedName>
        <fullName evidence="1">Transposase</fullName>
    </submittedName>
</protein>